<reference evidence="2" key="1">
    <citation type="journal article" date="2020" name="mSystems">
        <title>Genome- and Community-Level Interaction Insights into Carbon Utilization and Element Cycling Functions of Hydrothermarchaeota in Hydrothermal Sediment.</title>
        <authorList>
            <person name="Zhou Z."/>
            <person name="Liu Y."/>
            <person name="Xu W."/>
            <person name="Pan J."/>
            <person name="Luo Z.H."/>
            <person name="Li M."/>
        </authorList>
    </citation>
    <scope>NUCLEOTIDE SEQUENCE [LARGE SCALE GENOMIC DNA]</scope>
    <source>
        <strain evidence="2">SpSt-192</strain>
    </source>
</reference>
<feature type="domain" description="Cupin type-2" evidence="1">
    <location>
        <begin position="39"/>
        <end position="102"/>
    </location>
</feature>
<accession>A0A7C3AME4</accession>
<dbReference type="InterPro" id="IPR011051">
    <property type="entry name" value="RmlC_Cupin_sf"/>
</dbReference>
<gene>
    <name evidence="2" type="ORF">ENP13_03945</name>
</gene>
<evidence type="ECO:0000259" key="1">
    <source>
        <dbReference type="Pfam" id="PF07883"/>
    </source>
</evidence>
<sequence length="130" mass="14124">MKVVRRGEQPAQRGTTFTGEVTLERLLEAQQPGGVSVARVTFRDGARTHWHTHPGEQVLVILEGRGIVGNEREQVEVQPGDLVYTSPGEKHWHGAAPGQTMVHLSITTAGPAEWYGPVEQPPVGTASDQQ</sequence>
<comment type="caution">
    <text evidence="2">The sequence shown here is derived from an EMBL/GenBank/DDBJ whole genome shotgun (WGS) entry which is preliminary data.</text>
</comment>
<dbReference type="PANTHER" id="PTHR43698">
    <property type="entry name" value="RIBD C-TERMINAL DOMAIN CONTAINING PROTEIN"/>
    <property type="match status" value="1"/>
</dbReference>
<dbReference type="InterPro" id="IPR013096">
    <property type="entry name" value="Cupin_2"/>
</dbReference>
<proteinExistence type="predicted"/>
<evidence type="ECO:0000313" key="2">
    <source>
        <dbReference type="EMBL" id="HEX70379.1"/>
    </source>
</evidence>
<dbReference type="Gene3D" id="2.60.120.10">
    <property type="entry name" value="Jelly Rolls"/>
    <property type="match status" value="1"/>
</dbReference>
<organism evidence="2">
    <name type="scientific">Thermorudis sp</name>
    <dbReference type="NCBI Taxonomy" id="1969470"/>
    <lineage>
        <taxon>Bacteria</taxon>
        <taxon>Pseudomonadati</taxon>
        <taxon>Thermomicrobiota</taxon>
        <taxon>Thermomicrobia</taxon>
        <taxon>Thermomicrobia incertae sedis</taxon>
        <taxon>Thermorudis</taxon>
    </lineage>
</organism>
<dbReference type="InterPro" id="IPR047263">
    <property type="entry name" value="HNL-like_cupin"/>
</dbReference>
<dbReference type="SUPFAM" id="SSF51182">
    <property type="entry name" value="RmlC-like cupins"/>
    <property type="match status" value="1"/>
</dbReference>
<protein>
    <submittedName>
        <fullName evidence="2">Cupin domain-containing protein</fullName>
    </submittedName>
</protein>
<dbReference type="AlphaFoldDB" id="A0A7C3AME4"/>
<dbReference type="EMBL" id="DSID01000308">
    <property type="protein sequence ID" value="HEX70379.1"/>
    <property type="molecule type" value="Genomic_DNA"/>
</dbReference>
<dbReference type="Pfam" id="PF07883">
    <property type="entry name" value="Cupin_2"/>
    <property type="match status" value="1"/>
</dbReference>
<dbReference type="CDD" id="cd02233">
    <property type="entry name" value="cupin_HNL-like"/>
    <property type="match status" value="1"/>
</dbReference>
<dbReference type="PANTHER" id="PTHR43698:SF1">
    <property type="entry name" value="BLL4564 PROTEIN"/>
    <property type="match status" value="1"/>
</dbReference>
<name>A0A7C3AME4_9BACT</name>
<dbReference type="InterPro" id="IPR014710">
    <property type="entry name" value="RmlC-like_jellyroll"/>
</dbReference>